<evidence type="ECO:0000313" key="2">
    <source>
        <dbReference type="EnsemblMetazoa" id="AMIN014026-PA"/>
    </source>
</evidence>
<keyword evidence="3" id="KW-1185">Reference proteome</keyword>
<dbReference type="Proteomes" id="UP000075920">
    <property type="component" value="Unassembled WGS sequence"/>
</dbReference>
<sequence>MATRLATQRNFITVIPATTGSPATAASVTIDSSDKGVAVQKSNADSGDSGNTTNGTRQLEVATVSVASA</sequence>
<protein>
    <submittedName>
        <fullName evidence="2">Uncharacterized protein</fullName>
    </submittedName>
</protein>
<organism evidence="2 3">
    <name type="scientific">Anopheles minimus</name>
    <dbReference type="NCBI Taxonomy" id="112268"/>
    <lineage>
        <taxon>Eukaryota</taxon>
        <taxon>Metazoa</taxon>
        <taxon>Ecdysozoa</taxon>
        <taxon>Arthropoda</taxon>
        <taxon>Hexapoda</taxon>
        <taxon>Insecta</taxon>
        <taxon>Pterygota</taxon>
        <taxon>Neoptera</taxon>
        <taxon>Endopterygota</taxon>
        <taxon>Diptera</taxon>
        <taxon>Nematocera</taxon>
        <taxon>Culicoidea</taxon>
        <taxon>Culicidae</taxon>
        <taxon>Anophelinae</taxon>
        <taxon>Anopheles</taxon>
    </lineage>
</organism>
<accession>A0A182WMR2</accession>
<dbReference type="VEuPathDB" id="VectorBase:AMIN014026"/>
<dbReference type="EnsemblMetazoa" id="AMIN014026-RA">
    <property type="protein sequence ID" value="AMIN014026-PA"/>
    <property type="gene ID" value="AMIN014026"/>
</dbReference>
<evidence type="ECO:0000313" key="3">
    <source>
        <dbReference type="Proteomes" id="UP000075920"/>
    </source>
</evidence>
<feature type="region of interest" description="Disordered" evidence="1">
    <location>
        <begin position="32"/>
        <end position="69"/>
    </location>
</feature>
<reference evidence="3" key="1">
    <citation type="submission" date="2013-03" db="EMBL/GenBank/DDBJ databases">
        <title>The Genome Sequence of Anopheles minimus MINIMUS1.</title>
        <authorList>
            <consortium name="The Broad Institute Genomics Platform"/>
            <person name="Neafsey D.E."/>
            <person name="Walton C."/>
            <person name="Walker B."/>
            <person name="Young S.K."/>
            <person name="Zeng Q."/>
            <person name="Gargeya S."/>
            <person name="Fitzgerald M."/>
            <person name="Haas B."/>
            <person name="Abouelleil A."/>
            <person name="Allen A.W."/>
            <person name="Alvarado L."/>
            <person name="Arachchi H.M."/>
            <person name="Berlin A.M."/>
            <person name="Chapman S.B."/>
            <person name="Gainer-Dewar J."/>
            <person name="Goldberg J."/>
            <person name="Griggs A."/>
            <person name="Gujja S."/>
            <person name="Hansen M."/>
            <person name="Howarth C."/>
            <person name="Imamovic A."/>
            <person name="Ireland A."/>
            <person name="Larimer J."/>
            <person name="McCowan C."/>
            <person name="Murphy C."/>
            <person name="Pearson M."/>
            <person name="Poon T.W."/>
            <person name="Priest M."/>
            <person name="Roberts A."/>
            <person name="Saif S."/>
            <person name="Shea T."/>
            <person name="Sisk P."/>
            <person name="Sykes S."/>
            <person name="Wortman J."/>
            <person name="Nusbaum C."/>
            <person name="Birren B."/>
        </authorList>
    </citation>
    <scope>NUCLEOTIDE SEQUENCE [LARGE SCALE GENOMIC DNA]</scope>
    <source>
        <strain evidence="3">MINIMUS1</strain>
    </source>
</reference>
<evidence type="ECO:0000256" key="1">
    <source>
        <dbReference type="SAM" id="MobiDB-lite"/>
    </source>
</evidence>
<reference evidence="2" key="2">
    <citation type="submission" date="2020-05" db="UniProtKB">
        <authorList>
            <consortium name="EnsemblMetazoa"/>
        </authorList>
    </citation>
    <scope>IDENTIFICATION</scope>
    <source>
        <strain evidence="2">MINIMUS1</strain>
    </source>
</reference>
<feature type="compositionally biased region" description="Polar residues" evidence="1">
    <location>
        <begin position="40"/>
        <end position="57"/>
    </location>
</feature>
<name>A0A182WMR2_9DIPT</name>
<dbReference type="AlphaFoldDB" id="A0A182WMR2"/>
<proteinExistence type="predicted"/>